<feature type="signal peptide" evidence="2">
    <location>
        <begin position="1"/>
        <end position="23"/>
    </location>
</feature>
<evidence type="ECO:0000256" key="2">
    <source>
        <dbReference type="SAM" id="SignalP"/>
    </source>
</evidence>
<comment type="caution">
    <text evidence="3">The sequence shown here is derived from an EMBL/GenBank/DDBJ whole genome shotgun (WGS) entry which is preliminary data.</text>
</comment>
<protein>
    <recommendedName>
        <fullName evidence="5">Secreted protein</fullName>
    </recommendedName>
</protein>
<gene>
    <name evidence="3" type="ORF">D3879_03850</name>
</gene>
<name>A0A418XIZ2_9PSED</name>
<dbReference type="AlphaFoldDB" id="A0A418XIZ2"/>
<accession>A0A418XIZ2</accession>
<feature type="chain" id="PRO_5018989864" description="Secreted protein" evidence="2">
    <location>
        <begin position="24"/>
        <end position="70"/>
    </location>
</feature>
<evidence type="ECO:0000313" key="4">
    <source>
        <dbReference type="Proteomes" id="UP000284021"/>
    </source>
</evidence>
<feature type="compositionally biased region" description="Polar residues" evidence="1">
    <location>
        <begin position="34"/>
        <end position="46"/>
    </location>
</feature>
<dbReference type="RefSeq" id="WP_119952763.1">
    <property type="nucleotide sequence ID" value="NZ_QYUR01000002.1"/>
</dbReference>
<evidence type="ECO:0008006" key="5">
    <source>
        <dbReference type="Google" id="ProtNLM"/>
    </source>
</evidence>
<evidence type="ECO:0000313" key="3">
    <source>
        <dbReference type="EMBL" id="RJG12434.1"/>
    </source>
</evidence>
<evidence type="ECO:0000256" key="1">
    <source>
        <dbReference type="SAM" id="MobiDB-lite"/>
    </source>
</evidence>
<keyword evidence="2" id="KW-0732">Signal</keyword>
<keyword evidence="4" id="KW-1185">Reference proteome</keyword>
<dbReference type="EMBL" id="QYUR01000002">
    <property type="protein sequence ID" value="RJG12434.1"/>
    <property type="molecule type" value="Genomic_DNA"/>
</dbReference>
<dbReference type="OrthoDB" id="6949486at2"/>
<sequence>MNSYLAKSCAATLMLLCLGLAGCAEGRSPSTCEVWSPGQFPQPTTQDDQRIEAQGSGEPGDDDSQEQHCP</sequence>
<reference evidence="3 4" key="1">
    <citation type="submission" date="2018-09" db="EMBL/GenBank/DDBJ databases">
        <authorList>
            <person name="Zhu H."/>
        </authorList>
    </citation>
    <scope>NUCLEOTIDE SEQUENCE [LARGE SCALE GENOMIC DNA]</scope>
    <source>
        <strain evidence="3 4">K1S02-6</strain>
    </source>
</reference>
<organism evidence="3 4">
    <name type="scientific">Pseudomonas cavernicola</name>
    <dbReference type="NCBI Taxonomy" id="2320866"/>
    <lineage>
        <taxon>Bacteria</taxon>
        <taxon>Pseudomonadati</taxon>
        <taxon>Pseudomonadota</taxon>
        <taxon>Gammaproteobacteria</taxon>
        <taxon>Pseudomonadales</taxon>
        <taxon>Pseudomonadaceae</taxon>
        <taxon>Pseudomonas</taxon>
    </lineage>
</organism>
<dbReference type="Proteomes" id="UP000284021">
    <property type="component" value="Unassembled WGS sequence"/>
</dbReference>
<proteinExistence type="predicted"/>
<feature type="region of interest" description="Disordered" evidence="1">
    <location>
        <begin position="34"/>
        <end position="70"/>
    </location>
</feature>
<dbReference type="PROSITE" id="PS51257">
    <property type="entry name" value="PROKAR_LIPOPROTEIN"/>
    <property type="match status" value="1"/>
</dbReference>